<evidence type="ECO:0000256" key="6">
    <source>
        <dbReference type="ARBA" id="ARBA00022777"/>
    </source>
</evidence>
<evidence type="ECO:0000256" key="4">
    <source>
        <dbReference type="ARBA" id="ARBA00022679"/>
    </source>
</evidence>
<evidence type="ECO:0000256" key="3">
    <source>
        <dbReference type="ARBA" id="ARBA00022527"/>
    </source>
</evidence>
<dbReference type="InterPro" id="IPR033931">
    <property type="entry name" value="PDK1-typ_PH"/>
</dbReference>
<comment type="catalytic activity">
    <reaction evidence="8">
        <text>L-threonyl-[protein] + ATP = O-phospho-L-threonyl-[protein] + ADP + H(+)</text>
        <dbReference type="Rhea" id="RHEA:46608"/>
        <dbReference type="Rhea" id="RHEA-COMP:11060"/>
        <dbReference type="Rhea" id="RHEA-COMP:11605"/>
        <dbReference type="ChEBI" id="CHEBI:15378"/>
        <dbReference type="ChEBI" id="CHEBI:30013"/>
        <dbReference type="ChEBI" id="CHEBI:30616"/>
        <dbReference type="ChEBI" id="CHEBI:61977"/>
        <dbReference type="ChEBI" id="CHEBI:456216"/>
        <dbReference type="EC" id="2.7.11.1"/>
    </reaction>
</comment>
<keyword evidence="7 10" id="KW-0067">ATP-binding</keyword>
<feature type="binding site" evidence="10">
    <location>
        <position position="105"/>
    </location>
    <ligand>
        <name>ATP</name>
        <dbReference type="ChEBI" id="CHEBI:30616"/>
    </ligand>
</feature>
<keyword evidence="6 13" id="KW-0418">Kinase</keyword>
<keyword evidence="4" id="KW-0808">Transferase</keyword>
<evidence type="ECO:0000313" key="13">
    <source>
        <dbReference type="EMBL" id="PRP82169.1"/>
    </source>
</evidence>
<dbReference type="PROSITE" id="PS50011">
    <property type="entry name" value="PROTEIN_KINASE_DOM"/>
    <property type="match status" value="1"/>
</dbReference>
<dbReference type="SUPFAM" id="SSF50729">
    <property type="entry name" value="PH domain-like"/>
    <property type="match status" value="1"/>
</dbReference>
<evidence type="ECO:0000256" key="1">
    <source>
        <dbReference type="ARBA" id="ARBA00010006"/>
    </source>
</evidence>
<keyword evidence="5 10" id="KW-0547">Nucleotide-binding</keyword>
<feature type="compositionally biased region" description="Polar residues" evidence="11">
    <location>
        <begin position="1"/>
        <end position="15"/>
    </location>
</feature>
<dbReference type="InterPro" id="IPR011009">
    <property type="entry name" value="Kinase-like_dom_sf"/>
</dbReference>
<feature type="compositionally biased region" description="Low complexity" evidence="11">
    <location>
        <begin position="20"/>
        <end position="33"/>
    </location>
</feature>
<dbReference type="GO" id="GO:0005524">
    <property type="term" value="F:ATP binding"/>
    <property type="evidence" value="ECO:0007669"/>
    <property type="project" value="UniProtKB-UniRule"/>
</dbReference>
<comment type="caution">
    <text evidence="13">The sequence shown here is derived from an EMBL/GenBank/DDBJ whole genome shotgun (WGS) entry which is preliminary data.</text>
</comment>
<reference evidence="13 14" key="1">
    <citation type="journal article" date="2018" name="Genome Biol. Evol.">
        <title>Multiple Roots of Fruiting Body Formation in Amoebozoa.</title>
        <authorList>
            <person name="Hillmann F."/>
            <person name="Forbes G."/>
            <person name="Novohradska S."/>
            <person name="Ferling I."/>
            <person name="Riege K."/>
            <person name="Groth M."/>
            <person name="Westermann M."/>
            <person name="Marz M."/>
            <person name="Spaller T."/>
            <person name="Winckler T."/>
            <person name="Schaap P."/>
            <person name="Glockner G."/>
        </authorList>
    </citation>
    <scope>NUCLEOTIDE SEQUENCE [LARGE SCALE GENOMIC DNA]</scope>
    <source>
        <strain evidence="13 14">Jena</strain>
    </source>
</reference>
<dbReference type="Proteomes" id="UP000241769">
    <property type="component" value="Unassembled WGS sequence"/>
</dbReference>
<keyword evidence="3" id="KW-0723">Serine/threonine-protein kinase</keyword>
<sequence>MSFRNQRQPSESSGTEDSPRSSLRSSQSDAELSPQIFRKDSTGPVRDSRSNTGGREPQRMSSDLGAISSKKYVKDFTFGRVLGEGAYGAVVLGKENETGKEYAIKMMEQRHLMKEKKVKYAVTERDILTLCHNNPFIVKLYYTFKDDQYLYYVLELCPNGELLDHISKAGSFEEPCAAFYAAEIIMALEFLHDNGIIHRDLKPENVRSLSPAPSDEQQILSHLILHIKLTDFGTAKIVGKEKTARSNSFVGTAEYVSPELLKEKITSKSEVEENSSDLWALGCIIYQMIAGRPPFRGPSEYVIFEKVENCSYTFPNGFPDTAKDLISRLLVLDPDSRLGFASFSELREHSFFSGIKWEDLHVQTPPQMKSSQIKMVFEEDVVAEEEAKRKKMQEEENEKWKKFLLDEKELILESGLIWKRKGRSVKKRQLILTNKPRLIYVDPKKMVLKGEIPWTSQLKPEAKNNTSWFVHTPKRTYILEDIPGKSQRWIDAINKQLNVSTRD</sequence>
<protein>
    <recommendedName>
        <fullName evidence="2">non-specific serine/threonine protein kinase</fullName>
        <ecNumber evidence="2">2.7.11.1</ecNumber>
    </recommendedName>
</protein>
<dbReference type="PANTHER" id="PTHR24356">
    <property type="entry name" value="SERINE/THREONINE-PROTEIN KINASE"/>
    <property type="match status" value="1"/>
</dbReference>
<evidence type="ECO:0000313" key="14">
    <source>
        <dbReference type="Proteomes" id="UP000241769"/>
    </source>
</evidence>
<dbReference type="InterPro" id="IPR039046">
    <property type="entry name" value="PDPK1"/>
</dbReference>
<evidence type="ECO:0000256" key="9">
    <source>
        <dbReference type="ARBA" id="ARBA00048679"/>
    </source>
</evidence>
<dbReference type="OrthoDB" id="347657at2759"/>
<evidence type="ECO:0000256" key="10">
    <source>
        <dbReference type="PROSITE-ProRule" id="PRU10141"/>
    </source>
</evidence>
<dbReference type="InterPro" id="IPR011993">
    <property type="entry name" value="PH-like_dom_sf"/>
</dbReference>
<dbReference type="AlphaFoldDB" id="A0A2P6NDY8"/>
<evidence type="ECO:0000256" key="7">
    <source>
        <dbReference type="ARBA" id="ARBA00022840"/>
    </source>
</evidence>
<dbReference type="GO" id="GO:0004674">
    <property type="term" value="F:protein serine/threonine kinase activity"/>
    <property type="evidence" value="ECO:0007669"/>
    <property type="project" value="UniProtKB-KW"/>
</dbReference>
<feature type="domain" description="Protein kinase" evidence="12">
    <location>
        <begin position="76"/>
        <end position="352"/>
    </location>
</feature>
<evidence type="ECO:0000256" key="2">
    <source>
        <dbReference type="ARBA" id="ARBA00012513"/>
    </source>
</evidence>
<dbReference type="SUPFAM" id="SSF56112">
    <property type="entry name" value="Protein kinase-like (PK-like)"/>
    <property type="match status" value="1"/>
</dbReference>
<dbReference type="Gene3D" id="2.30.29.30">
    <property type="entry name" value="Pleckstrin-homology domain (PH domain)/Phosphotyrosine-binding domain (PTB)"/>
    <property type="match status" value="1"/>
</dbReference>
<dbReference type="SMART" id="SM00220">
    <property type="entry name" value="S_TKc"/>
    <property type="match status" value="1"/>
</dbReference>
<dbReference type="CDD" id="cd05581">
    <property type="entry name" value="STKc_PDK1"/>
    <property type="match status" value="1"/>
</dbReference>
<keyword evidence="14" id="KW-1185">Reference proteome</keyword>
<dbReference type="PANTHER" id="PTHR24356:SF163">
    <property type="entry name" value="3-PHOSPHOINOSITIDE-DEPENDENT PROTEIN KINASE 1-RELATED"/>
    <property type="match status" value="1"/>
</dbReference>
<evidence type="ECO:0000256" key="5">
    <source>
        <dbReference type="ARBA" id="ARBA00022741"/>
    </source>
</evidence>
<dbReference type="PROSITE" id="PS00107">
    <property type="entry name" value="PROTEIN_KINASE_ATP"/>
    <property type="match status" value="1"/>
</dbReference>
<dbReference type="FunCoup" id="A0A2P6NDY8">
    <property type="interactions" value="159"/>
</dbReference>
<dbReference type="EC" id="2.7.11.1" evidence="2"/>
<dbReference type="Gene3D" id="1.10.510.10">
    <property type="entry name" value="Transferase(Phosphotransferase) domain 1"/>
    <property type="match status" value="1"/>
</dbReference>
<accession>A0A2P6NDY8</accession>
<evidence type="ECO:0000256" key="8">
    <source>
        <dbReference type="ARBA" id="ARBA00047899"/>
    </source>
</evidence>
<dbReference type="GO" id="GO:0035556">
    <property type="term" value="P:intracellular signal transduction"/>
    <property type="evidence" value="ECO:0007669"/>
    <property type="project" value="TreeGrafter"/>
</dbReference>
<comment type="similarity">
    <text evidence="1">Belongs to the protein kinase superfamily. AGC Ser/Thr protein kinase family. PDPK1 subfamily.</text>
</comment>
<feature type="region of interest" description="Disordered" evidence="11">
    <location>
        <begin position="1"/>
        <end position="64"/>
    </location>
</feature>
<evidence type="ECO:0000256" key="11">
    <source>
        <dbReference type="SAM" id="MobiDB-lite"/>
    </source>
</evidence>
<name>A0A2P6NDY8_9EUKA</name>
<proteinExistence type="inferred from homology"/>
<organism evidence="13 14">
    <name type="scientific">Planoprotostelium fungivorum</name>
    <dbReference type="NCBI Taxonomy" id="1890364"/>
    <lineage>
        <taxon>Eukaryota</taxon>
        <taxon>Amoebozoa</taxon>
        <taxon>Evosea</taxon>
        <taxon>Variosea</taxon>
        <taxon>Cavosteliida</taxon>
        <taxon>Cavosteliaceae</taxon>
        <taxon>Planoprotostelium</taxon>
    </lineage>
</organism>
<dbReference type="CDD" id="cd01262">
    <property type="entry name" value="PH_PDK1"/>
    <property type="match status" value="1"/>
</dbReference>
<dbReference type="STRING" id="1890364.A0A2P6NDY8"/>
<dbReference type="Pfam" id="PF14593">
    <property type="entry name" value="PH_3"/>
    <property type="match status" value="1"/>
</dbReference>
<dbReference type="EMBL" id="MDYQ01000109">
    <property type="protein sequence ID" value="PRP82169.1"/>
    <property type="molecule type" value="Genomic_DNA"/>
</dbReference>
<dbReference type="InterPro" id="IPR000719">
    <property type="entry name" value="Prot_kinase_dom"/>
</dbReference>
<dbReference type="Gene3D" id="3.30.200.20">
    <property type="entry name" value="Phosphorylase Kinase, domain 1"/>
    <property type="match status" value="1"/>
</dbReference>
<dbReference type="InterPro" id="IPR050236">
    <property type="entry name" value="Ser_Thr_kinase_AGC"/>
</dbReference>
<dbReference type="InterPro" id="IPR017441">
    <property type="entry name" value="Protein_kinase_ATP_BS"/>
</dbReference>
<dbReference type="FunFam" id="3.30.200.20:FF:000191">
    <property type="entry name" value="3-phosphoinositide-dependent protein kinase 2-like"/>
    <property type="match status" value="1"/>
</dbReference>
<dbReference type="InParanoid" id="A0A2P6NDY8"/>
<comment type="catalytic activity">
    <reaction evidence="9">
        <text>L-seryl-[protein] + ATP = O-phospho-L-seryl-[protein] + ADP + H(+)</text>
        <dbReference type="Rhea" id="RHEA:17989"/>
        <dbReference type="Rhea" id="RHEA-COMP:9863"/>
        <dbReference type="Rhea" id="RHEA-COMP:11604"/>
        <dbReference type="ChEBI" id="CHEBI:15378"/>
        <dbReference type="ChEBI" id="CHEBI:29999"/>
        <dbReference type="ChEBI" id="CHEBI:30616"/>
        <dbReference type="ChEBI" id="CHEBI:83421"/>
        <dbReference type="ChEBI" id="CHEBI:456216"/>
        <dbReference type="EC" id="2.7.11.1"/>
    </reaction>
</comment>
<feature type="compositionally biased region" description="Basic and acidic residues" evidence="11">
    <location>
        <begin position="37"/>
        <end position="49"/>
    </location>
</feature>
<dbReference type="Pfam" id="PF00069">
    <property type="entry name" value="Pkinase"/>
    <property type="match status" value="1"/>
</dbReference>
<gene>
    <name evidence="13" type="ORF">PROFUN_10440</name>
</gene>
<evidence type="ECO:0000259" key="12">
    <source>
        <dbReference type="PROSITE" id="PS50011"/>
    </source>
</evidence>